<dbReference type="AlphaFoldDB" id="A0A9D7K171"/>
<proteinExistence type="inferred from homology"/>
<dbReference type="EMBL" id="JADJUC010000009">
    <property type="protein sequence ID" value="MBK8524388.1"/>
    <property type="molecule type" value="Genomic_DNA"/>
</dbReference>
<comment type="function">
    <text evidence="2">Antitoxin component of a type II toxin-antitoxin (TA) system.</text>
</comment>
<sequence>MSTLTEIGAYEAKTRLPEYLRKVREGDTFRITQRGEPVADLVPAGTAQKRQA</sequence>
<feature type="non-terminal residue" evidence="3">
    <location>
        <position position="52"/>
    </location>
</feature>
<comment type="similarity">
    <text evidence="1 2">Belongs to the phD/YefM antitoxin family.</text>
</comment>
<dbReference type="SUPFAM" id="SSF143120">
    <property type="entry name" value="YefM-like"/>
    <property type="match status" value="1"/>
</dbReference>
<dbReference type="NCBIfam" id="TIGR01552">
    <property type="entry name" value="phd_fam"/>
    <property type="match status" value="1"/>
</dbReference>
<dbReference type="Pfam" id="PF02604">
    <property type="entry name" value="PhdYeFM_antitox"/>
    <property type="match status" value="1"/>
</dbReference>
<reference evidence="3" key="1">
    <citation type="submission" date="2020-10" db="EMBL/GenBank/DDBJ databases">
        <title>Connecting structure to function with the recovery of over 1000 high-quality activated sludge metagenome-assembled genomes encoding full-length rRNA genes using long-read sequencing.</title>
        <authorList>
            <person name="Singleton C.M."/>
            <person name="Petriglieri F."/>
            <person name="Kristensen J.M."/>
            <person name="Kirkegaard R.H."/>
            <person name="Michaelsen T.Y."/>
            <person name="Andersen M.H."/>
            <person name="Karst S.M."/>
            <person name="Dueholm M.S."/>
            <person name="Nielsen P.H."/>
            <person name="Albertsen M."/>
        </authorList>
    </citation>
    <scope>NUCLEOTIDE SEQUENCE</scope>
    <source>
        <strain evidence="3">Hirt_18-Q3-R61-65_BATAC.395</strain>
    </source>
</reference>
<protein>
    <recommendedName>
        <fullName evidence="2">Antitoxin</fullName>
    </recommendedName>
</protein>
<gene>
    <name evidence="3" type="ORF">IPL58_09880</name>
</gene>
<comment type="caution">
    <text evidence="3">The sequence shown here is derived from an EMBL/GenBank/DDBJ whole genome shotgun (WGS) entry which is preliminary data.</text>
</comment>
<organism evidence="3 4">
    <name type="scientific">Candidatus Proximibacter danicus</name>
    <dbReference type="NCBI Taxonomy" id="2954365"/>
    <lineage>
        <taxon>Bacteria</taxon>
        <taxon>Pseudomonadati</taxon>
        <taxon>Pseudomonadota</taxon>
        <taxon>Betaproteobacteria</taxon>
        <taxon>Candidatus Proximibacter</taxon>
    </lineage>
</organism>
<evidence type="ECO:0000313" key="4">
    <source>
        <dbReference type="Proteomes" id="UP000886689"/>
    </source>
</evidence>
<dbReference type="InterPro" id="IPR036165">
    <property type="entry name" value="YefM-like_sf"/>
</dbReference>
<dbReference type="InterPro" id="IPR006442">
    <property type="entry name" value="Antitoxin_Phd/YefM"/>
</dbReference>
<evidence type="ECO:0000256" key="2">
    <source>
        <dbReference type="RuleBase" id="RU362080"/>
    </source>
</evidence>
<dbReference type="Gene3D" id="3.40.1620.10">
    <property type="entry name" value="YefM-like domain"/>
    <property type="match status" value="1"/>
</dbReference>
<evidence type="ECO:0000313" key="3">
    <source>
        <dbReference type="EMBL" id="MBK8524388.1"/>
    </source>
</evidence>
<accession>A0A9D7K171</accession>
<dbReference type="Proteomes" id="UP000886689">
    <property type="component" value="Unassembled WGS sequence"/>
</dbReference>
<evidence type="ECO:0000256" key="1">
    <source>
        <dbReference type="ARBA" id="ARBA00009981"/>
    </source>
</evidence>
<name>A0A9D7K171_9PROT</name>